<dbReference type="GeneID" id="14920465"/>
<organism evidence="12 13">
    <name type="scientific">Acanthamoeba castellanii (strain ATCC 30010 / Neff)</name>
    <dbReference type="NCBI Taxonomy" id="1257118"/>
    <lineage>
        <taxon>Eukaryota</taxon>
        <taxon>Amoebozoa</taxon>
        <taxon>Discosea</taxon>
        <taxon>Longamoebia</taxon>
        <taxon>Centramoebida</taxon>
        <taxon>Acanthamoebidae</taxon>
        <taxon>Acanthamoeba</taxon>
    </lineage>
</organism>
<dbReference type="InterPro" id="IPR007265">
    <property type="entry name" value="COG_su3"/>
</dbReference>
<evidence type="ECO:0000256" key="1">
    <source>
        <dbReference type="ARBA" id="ARBA00004395"/>
    </source>
</evidence>
<dbReference type="GO" id="GO:0000139">
    <property type="term" value="C:Golgi membrane"/>
    <property type="evidence" value="ECO:0007669"/>
    <property type="project" value="UniProtKB-SubCell"/>
</dbReference>
<name>L8H5C8_ACACF</name>
<keyword evidence="6" id="KW-0333">Golgi apparatus</keyword>
<dbReference type="Pfam" id="PF20671">
    <property type="entry name" value="COG3_C"/>
    <property type="match status" value="1"/>
</dbReference>
<dbReference type="RefSeq" id="XP_004341733.1">
    <property type="nucleotide sequence ID" value="XM_004341685.1"/>
</dbReference>
<dbReference type="OrthoDB" id="296793at2759"/>
<evidence type="ECO:0000256" key="7">
    <source>
        <dbReference type="ARBA" id="ARBA00023136"/>
    </source>
</evidence>
<evidence type="ECO:0000259" key="11">
    <source>
        <dbReference type="Pfam" id="PF20671"/>
    </source>
</evidence>
<dbReference type="EMBL" id="KB007932">
    <property type="protein sequence ID" value="ELR19641.1"/>
    <property type="molecule type" value="Genomic_DNA"/>
</dbReference>
<sequence>MQEFYHWFSTMADEGRVEGAERYNTHMSRMGEYQTLCGAIEGEVEGALESLASLEREYGVVASKTGALHEACEALVSQQGQLQRFADSVASKLAHFHEVERATARLSSPGFVPTDESFTALLQRLDAAVAFVREHPTFRESDSHLAKLRQLLGRTLALARNHIVASLKQTATATAQATAGTPGKASAAVEDYSQLLHIKFSALATRLRPLCHEIEARAAVAEYAGLLRDCEECYLNQRRTLVLPTVYEAIRLITIGQNATSLPTIVRSGCTYLSQVCGQEAQLYYRFFRSACPALHAYLQELCSPLYESLRASVIQLRSLESLCNLREALAAEAAGDSVLSGIVSSSRVEGPSAVHDLTARLAQDAAERLYFLAMTYFRDEISAYVPSAADLDYPAKLLPKKNAGEGEAAGEGAGQAAESDGEDASSSSPELLTATWYPTLERTLSSLAKLYLSVDPPVFEDLAHEAVSVCIASLGSAARAITRSKGGEHGQLFLLRHLLILREQIQPFDANFAITENSLDFSRLSEAVSRILSGQFAIGRNAWFEVVQQASPQVLHNELSSKKDLDKQIVSIAESYTSSTVRSVMEPVLSFLAQVTAASRSAASAGDATPPPALSTLPFAQPAKVKTLMATATATVKEKLPPVASTLRLYHKGINFPSNRYNITLTLKENIVGYVEQFYSVLKRAGYDEAFMAELETAQAELTQAVDAIF</sequence>
<evidence type="ECO:0000256" key="2">
    <source>
        <dbReference type="ARBA" id="ARBA00009936"/>
    </source>
</evidence>
<dbReference type="GO" id="GO:0017119">
    <property type="term" value="C:Golgi transport complex"/>
    <property type="evidence" value="ECO:0007669"/>
    <property type="project" value="TreeGrafter"/>
</dbReference>
<dbReference type="InterPro" id="IPR048320">
    <property type="entry name" value="COG3_N"/>
</dbReference>
<dbReference type="KEGG" id="acan:ACA1_198820"/>
<dbReference type="PANTHER" id="PTHR13302">
    <property type="entry name" value="CONSERVED OLIGOMERIC GOLGI COMPLEX COMPONENT 3"/>
    <property type="match status" value="1"/>
</dbReference>
<dbReference type="GO" id="GO:0005801">
    <property type="term" value="C:cis-Golgi network"/>
    <property type="evidence" value="ECO:0007669"/>
    <property type="project" value="InterPro"/>
</dbReference>
<dbReference type="GO" id="GO:0006886">
    <property type="term" value="P:intracellular protein transport"/>
    <property type="evidence" value="ECO:0007669"/>
    <property type="project" value="InterPro"/>
</dbReference>
<feature type="domain" description="Conserved oligomeric Golgi complex subunit 3 C-terminal" evidence="11">
    <location>
        <begin position="194"/>
        <end position="524"/>
    </location>
</feature>
<dbReference type="OMA" id="DEFELWG"/>
<dbReference type="Proteomes" id="UP000011083">
    <property type="component" value="Unassembled WGS sequence"/>
</dbReference>
<evidence type="ECO:0000313" key="12">
    <source>
        <dbReference type="EMBL" id="ELR19641.1"/>
    </source>
</evidence>
<dbReference type="GO" id="GO:0006891">
    <property type="term" value="P:intra-Golgi vesicle-mediated transport"/>
    <property type="evidence" value="ECO:0007669"/>
    <property type="project" value="TreeGrafter"/>
</dbReference>
<evidence type="ECO:0000313" key="13">
    <source>
        <dbReference type="Proteomes" id="UP000011083"/>
    </source>
</evidence>
<keyword evidence="5" id="KW-0653">Protein transport</keyword>
<feature type="region of interest" description="Disordered" evidence="9">
    <location>
        <begin position="403"/>
        <end position="430"/>
    </location>
</feature>
<dbReference type="STRING" id="1257118.L8H5C8"/>
<proteinExistence type="inferred from homology"/>
<evidence type="ECO:0000256" key="3">
    <source>
        <dbReference type="ARBA" id="ARBA00020976"/>
    </source>
</evidence>
<comment type="similarity">
    <text evidence="2">Belongs to the COG3 family.</text>
</comment>
<evidence type="ECO:0000256" key="8">
    <source>
        <dbReference type="ARBA" id="ARBA00031339"/>
    </source>
</evidence>
<comment type="subcellular location">
    <subcellularLocation>
        <location evidence="1">Golgi apparatus membrane</location>
        <topology evidence="1">Peripheral membrane protein</topology>
    </subcellularLocation>
</comment>
<dbReference type="PANTHER" id="PTHR13302:SF8">
    <property type="entry name" value="CONSERVED OLIGOMERIC GOLGI COMPLEX SUBUNIT 3"/>
    <property type="match status" value="1"/>
</dbReference>
<evidence type="ECO:0000256" key="4">
    <source>
        <dbReference type="ARBA" id="ARBA00022448"/>
    </source>
</evidence>
<dbReference type="VEuPathDB" id="AmoebaDB:ACA1_198820"/>
<dbReference type="Pfam" id="PF04136">
    <property type="entry name" value="COG3_N"/>
    <property type="match status" value="1"/>
</dbReference>
<protein>
    <recommendedName>
        <fullName evidence="3">Conserved oligomeric Golgi complex subunit 3</fullName>
    </recommendedName>
    <alternativeName>
        <fullName evidence="8">Component of oligomeric Golgi complex 3</fullName>
    </alternativeName>
</protein>
<accession>L8H5C8</accession>
<reference evidence="12 13" key="1">
    <citation type="journal article" date="2013" name="Genome Biol.">
        <title>Genome of Acanthamoeba castellanii highlights extensive lateral gene transfer and early evolution of tyrosine kinase signaling.</title>
        <authorList>
            <person name="Clarke M."/>
            <person name="Lohan A.J."/>
            <person name="Liu B."/>
            <person name="Lagkouvardos I."/>
            <person name="Roy S."/>
            <person name="Zafar N."/>
            <person name="Bertelli C."/>
            <person name="Schilde C."/>
            <person name="Kianianmomeni A."/>
            <person name="Burglin T.R."/>
            <person name="Frech C."/>
            <person name="Turcotte B."/>
            <person name="Kopec K.O."/>
            <person name="Synnott J.M."/>
            <person name="Choo C."/>
            <person name="Paponov I."/>
            <person name="Finkler A."/>
            <person name="Soon Heng Tan C."/>
            <person name="Hutchins A.P."/>
            <person name="Weinmeier T."/>
            <person name="Rattei T."/>
            <person name="Chu J.S."/>
            <person name="Gimenez G."/>
            <person name="Irimia M."/>
            <person name="Rigden D.J."/>
            <person name="Fitzpatrick D.A."/>
            <person name="Lorenzo-Morales J."/>
            <person name="Bateman A."/>
            <person name="Chiu C.H."/>
            <person name="Tang P."/>
            <person name="Hegemann P."/>
            <person name="Fromm H."/>
            <person name="Raoult D."/>
            <person name="Greub G."/>
            <person name="Miranda-Saavedra D."/>
            <person name="Chen N."/>
            <person name="Nash P."/>
            <person name="Ginger M.L."/>
            <person name="Horn M."/>
            <person name="Schaap P."/>
            <person name="Caler L."/>
            <person name="Loftus B."/>
        </authorList>
    </citation>
    <scope>NUCLEOTIDE SEQUENCE [LARGE SCALE GENOMIC DNA]</scope>
    <source>
        <strain evidence="12 13">Neff</strain>
    </source>
</reference>
<dbReference type="GO" id="GO:0007030">
    <property type="term" value="P:Golgi organization"/>
    <property type="evidence" value="ECO:0007669"/>
    <property type="project" value="TreeGrafter"/>
</dbReference>
<dbReference type="AlphaFoldDB" id="L8H5C8"/>
<evidence type="ECO:0000256" key="9">
    <source>
        <dbReference type="SAM" id="MobiDB-lite"/>
    </source>
</evidence>
<evidence type="ECO:0000259" key="10">
    <source>
        <dbReference type="Pfam" id="PF04136"/>
    </source>
</evidence>
<feature type="compositionally biased region" description="Low complexity" evidence="9">
    <location>
        <begin position="415"/>
        <end position="429"/>
    </location>
</feature>
<dbReference type="InterPro" id="IPR048685">
    <property type="entry name" value="COG3_C"/>
</dbReference>
<evidence type="ECO:0000256" key="6">
    <source>
        <dbReference type="ARBA" id="ARBA00023034"/>
    </source>
</evidence>
<keyword evidence="13" id="KW-1185">Reference proteome</keyword>
<feature type="domain" description="Conserved oligomeric Golgi complex subunit 3 N-terminal" evidence="10">
    <location>
        <begin position="27"/>
        <end position="169"/>
    </location>
</feature>
<gene>
    <name evidence="12" type="ORF">ACA1_198820</name>
</gene>
<evidence type="ECO:0000256" key="5">
    <source>
        <dbReference type="ARBA" id="ARBA00022927"/>
    </source>
</evidence>
<keyword evidence="4" id="KW-0813">Transport</keyword>
<keyword evidence="7" id="KW-0472">Membrane</keyword>